<dbReference type="NCBIfam" id="TIGR00407">
    <property type="entry name" value="proA"/>
    <property type="match status" value="1"/>
</dbReference>
<keyword evidence="3 7" id="KW-0641">Proline biosynthesis</keyword>
<keyword evidence="7" id="KW-0963">Cytoplasm</keyword>
<dbReference type="AlphaFoldDB" id="A0A1F7FCM1"/>
<dbReference type="InterPro" id="IPR020593">
    <property type="entry name" value="G-glutamylP_reductase_CS"/>
</dbReference>
<dbReference type="InterPro" id="IPR015590">
    <property type="entry name" value="Aldehyde_DH_dom"/>
</dbReference>
<evidence type="ECO:0000313" key="9">
    <source>
        <dbReference type="EMBL" id="OGK04217.1"/>
    </source>
</evidence>
<comment type="catalytic activity">
    <reaction evidence="6 7">
        <text>L-glutamate 5-semialdehyde + phosphate + NADP(+) = L-glutamyl 5-phosphate + NADPH + H(+)</text>
        <dbReference type="Rhea" id="RHEA:19541"/>
        <dbReference type="ChEBI" id="CHEBI:15378"/>
        <dbReference type="ChEBI" id="CHEBI:43474"/>
        <dbReference type="ChEBI" id="CHEBI:57783"/>
        <dbReference type="ChEBI" id="CHEBI:58066"/>
        <dbReference type="ChEBI" id="CHEBI:58274"/>
        <dbReference type="ChEBI" id="CHEBI:58349"/>
        <dbReference type="EC" id="1.2.1.41"/>
    </reaction>
</comment>
<reference evidence="9 10" key="1">
    <citation type="journal article" date="2016" name="Nat. Commun.">
        <title>Thousands of microbial genomes shed light on interconnected biogeochemical processes in an aquifer system.</title>
        <authorList>
            <person name="Anantharaman K."/>
            <person name="Brown C.T."/>
            <person name="Hug L.A."/>
            <person name="Sharon I."/>
            <person name="Castelle C.J."/>
            <person name="Probst A.J."/>
            <person name="Thomas B.C."/>
            <person name="Singh A."/>
            <person name="Wilkins M.J."/>
            <person name="Karaoz U."/>
            <person name="Brodie E.L."/>
            <person name="Williams K.H."/>
            <person name="Hubbard S.S."/>
            <person name="Banfield J.F."/>
        </authorList>
    </citation>
    <scope>NUCLEOTIDE SEQUENCE [LARGE SCALE GENOMIC DNA]</scope>
</reference>
<name>A0A1F7FCM1_UNCRA</name>
<dbReference type="UniPathway" id="UPA00098">
    <property type="reaction ID" value="UER00360"/>
</dbReference>
<dbReference type="HAMAP" id="MF_00412">
    <property type="entry name" value="ProA"/>
    <property type="match status" value="1"/>
</dbReference>
<dbReference type="InterPro" id="IPR012134">
    <property type="entry name" value="Glu-5-SA_DH"/>
</dbReference>
<evidence type="ECO:0000256" key="2">
    <source>
        <dbReference type="ARBA" id="ARBA00022605"/>
    </source>
</evidence>
<dbReference type="FunFam" id="3.40.309.10:FF:000006">
    <property type="entry name" value="Gamma-glutamyl phosphate reductase"/>
    <property type="match status" value="1"/>
</dbReference>
<dbReference type="SUPFAM" id="SSF53720">
    <property type="entry name" value="ALDH-like"/>
    <property type="match status" value="1"/>
</dbReference>
<evidence type="ECO:0000256" key="7">
    <source>
        <dbReference type="HAMAP-Rule" id="MF_00412"/>
    </source>
</evidence>
<evidence type="ECO:0000256" key="3">
    <source>
        <dbReference type="ARBA" id="ARBA00022650"/>
    </source>
</evidence>
<feature type="domain" description="Aldehyde dehydrogenase" evidence="8">
    <location>
        <begin position="6"/>
        <end position="282"/>
    </location>
</feature>
<evidence type="ECO:0000256" key="1">
    <source>
        <dbReference type="ARBA" id="ARBA00004985"/>
    </source>
</evidence>
<dbReference type="PROSITE" id="PS01223">
    <property type="entry name" value="PROA"/>
    <property type="match status" value="1"/>
</dbReference>
<dbReference type="GO" id="GO:0050661">
    <property type="term" value="F:NADP binding"/>
    <property type="evidence" value="ECO:0007669"/>
    <property type="project" value="InterPro"/>
</dbReference>
<dbReference type="GO" id="GO:0055129">
    <property type="term" value="P:L-proline biosynthetic process"/>
    <property type="evidence" value="ECO:0007669"/>
    <property type="project" value="UniProtKB-UniRule"/>
</dbReference>
<accession>A0A1F7FCM1</accession>
<dbReference type="InterPro" id="IPR016163">
    <property type="entry name" value="Ald_DH_C"/>
</dbReference>
<dbReference type="InterPro" id="IPR016161">
    <property type="entry name" value="Ald_DH/histidinol_DH"/>
</dbReference>
<organism evidence="9 10">
    <name type="scientific">Candidatus Raymondbacteria bacterium RIFOXYD12_FULL_49_13</name>
    <dbReference type="NCBI Taxonomy" id="1817890"/>
    <lineage>
        <taxon>Bacteria</taxon>
        <taxon>Raymondiibacteriota</taxon>
    </lineage>
</organism>
<sequence length="418" mass="45611">MSLENEIASLSRRAKKAAETVYAAPSLVKNRVLHKAAALLIAERKMIATANARDIVAARKAGLSGTMVDRLTLTDTRINTMVKGLREVAAQEDPVGMQYEARTRPNGLHIAKVRVPIGVVLIIYESRPNVTIDSAALCLKAGNAVILRGGKEAFWSNNALVTIFRKALRSAGVATDTVQLVQTTDRAAIPLLVRQTECIDLAIPRGGEHLIRTVMENARIPVLKHYKGVCNVYIDRYADPAMAQRIAVNAKVQRPGVCNAAETLLLDAKLDKKTSARILKALMEKGVTLKGCARSRSLVPGMAVAREADYYTEFLDLIMNVKVVDSVQGAIDHITKYSSHHTDAIVTRNKKRAQEFLARVDSSSVMWNASTRFSDGGEYGLGAEIGISTDKIHARGPMGAYDLTTYKWVVVGKGHVRK</sequence>
<keyword evidence="5 7" id="KW-0560">Oxidoreductase</keyword>
<dbReference type="InterPro" id="IPR000965">
    <property type="entry name" value="GPR_dom"/>
</dbReference>
<comment type="pathway">
    <text evidence="1 7">Amino-acid biosynthesis; L-proline biosynthesis; L-glutamate 5-semialdehyde from L-glutamate: step 2/2.</text>
</comment>
<evidence type="ECO:0000256" key="5">
    <source>
        <dbReference type="ARBA" id="ARBA00023002"/>
    </source>
</evidence>
<evidence type="ECO:0000259" key="8">
    <source>
        <dbReference type="Pfam" id="PF00171"/>
    </source>
</evidence>
<dbReference type="PIRSF" id="PIRSF000151">
    <property type="entry name" value="GPR"/>
    <property type="match status" value="1"/>
</dbReference>
<dbReference type="CDD" id="cd07079">
    <property type="entry name" value="ALDH_F18-19_ProA-GPR"/>
    <property type="match status" value="1"/>
</dbReference>
<dbReference type="EMBL" id="MFYX01000074">
    <property type="protein sequence ID" value="OGK04217.1"/>
    <property type="molecule type" value="Genomic_DNA"/>
</dbReference>
<comment type="similarity">
    <text evidence="7">Belongs to the gamma-glutamyl phosphate reductase family.</text>
</comment>
<evidence type="ECO:0000256" key="4">
    <source>
        <dbReference type="ARBA" id="ARBA00022857"/>
    </source>
</evidence>
<protein>
    <recommendedName>
        <fullName evidence="7">Gamma-glutamyl phosphate reductase</fullName>
        <shortName evidence="7">GPR</shortName>
        <ecNumber evidence="7">1.2.1.41</ecNumber>
    </recommendedName>
    <alternativeName>
        <fullName evidence="7">Glutamate-5-semialdehyde dehydrogenase</fullName>
    </alternativeName>
    <alternativeName>
        <fullName evidence="7">Glutamyl-gamma-semialdehyde dehydrogenase</fullName>
        <shortName evidence="7">GSA dehydrogenase</shortName>
    </alternativeName>
</protein>
<comment type="function">
    <text evidence="7">Catalyzes the NADPH-dependent reduction of L-glutamate 5-phosphate into L-glutamate 5-semialdehyde and phosphate. The product spontaneously undergoes cyclization to form 1-pyrroline-5-carboxylate.</text>
</comment>
<dbReference type="Gene3D" id="3.40.605.10">
    <property type="entry name" value="Aldehyde Dehydrogenase, Chain A, domain 1"/>
    <property type="match status" value="1"/>
</dbReference>
<dbReference type="EC" id="1.2.1.41" evidence="7"/>
<evidence type="ECO:0000313" key="10">
    <source>
        <dbReference type="Proteomes" id="UP000179243"/>
    </source>
</evidence>
<dbReference type="Proteomes" id="UP000179243">
    <property type="component" value="Unassembled WGS sequence"/>
</dbReference>
<dbReference type="Pfam" id="PF00171">
    <property type="entry name" value="Aldedh"/>
    <property type="match status" value="1"/>
</dbReference>
<dbReference type="GO" id="GO:0004350">
    <property type="term" value="F:glutamate-5-semialdehyde dehydrogenase activity"/>
    <property type="evidence" value="ECO:0007669"/>
    <property type="project" value="UniProtKB-UniRule"/>
</dbReference>
<gene>
    <name evidence="7" type="primary">proA</name>
    <name evidence="9" type="ORF">A2519_17800</name>
</gene>
<dbReference type="GO" id="GO:0005737">
    <property type="term" value="C:cytoplasm"/>
    <property type="evidence" value="ECO:0007669"/>
    <property type="project" value="UniProtKB-SubCell"/>
</dbReference>
<dbReference type="Gene3D" id="3.40.309.10">
    <property type="entry name" value="Aldehyde Dehydrogenase, Chain A, domain 2"/>
    <property type="match status" value="1"/>
</dbReference>
<keyword evidence="4 7" id="KW-0521">NADP</keyword>
<evidence type="ECO:0000256" key="6">
    <source>
        <dbReference type="ARBA" id="ARBA00049024"/>
    </source>
</evidence>
<comment type="caution">
    <text evidence="9">The sequence shown here is derived from an EMBL/GenBank/DDBJ whole genome shotgun (WGS) entry which is preliminary data.</text>
</comment>
<proteinExistence type="inferred from homology"/>
<keyword evidence="2 7" id="KW-0028">Amino-acid biosynthesis</keyword>
<dbReference type="PANTHER" id="PTHR11063:SF8">
    <property type="entry name" value="DELTA-1-PYRROLINE-5-CARBOXYLATE SYNTHASE"/>
    <property type="match status" value="1"/>
</dbReference>
<dbReference type="InterPro" id="IPR016162">
    <property type="entry name" value="Ald_DH_N"/>
</dbReference>
<dbReference type="PANTHER" id="PTHR11063">
    <property type="entry name" value="GLUTAMATE SEMIALDEHYDE DEHYDROGENASE"/>
    <property type="match status" value="1"/>
</dbReference>
<comment type="subcellular location">
    <subcellularLocation>
        <location evidence="7">Cytoplasm</location>
    </subcellularLocation>
</comment>
<dbReference type="NCBIfam" id="NF001221">
    <property type="entry name" value="PRK00197.1"/>
    <property type="match status" value="1"/>
</dbReference>